<dbReference type="EMBL" id="JACOPN010000010">
    <property type="protein sequence ID" value="MBC5718147.1"/>
    <property type="molecule type" value="Genomic_DNA"/>
</dbReference>
<proteinExistence type="predicted"/>
<dbReference type="Proteomes" id="UP000602260">
    <property type="component" value="Unassembled WGS sequence"/>
</dbReference>
<evidence type="ECO:0008006" key="3">
    <source>
        <dbReference type="Google" id="ProtNLM"/>
    </source>
</evidence>
<accession>A0A8J6J6R1</accession>
<protein>
    <recommendedName>
        <fullName evidence="3">HNH endonuclease</fullName>
    </recommendedName>
</protein>
<sequence>MEQRKRPGGTDGLGYYTSWDKSVKNGCIYCGNPATTREHVPSKAFLTEPYPENMATVPACFECNNGYSDDEKYVSCFLDVLKEAVYRDYTRRVDTNQRLAKDDRLKKLLDEQIITNNGEVHYTIDENRLCRIIVKLAKGHAGFEVDHICFDDTQVSLKYDFAFNMSEETIDEFEEIPQVDIAPEVGSRGCITPFVVQNIGTGEAFGFMFWNHVQEGQYRYQVSYNEDGGICVKIVIYEMLYCRIDFN</sequence>
<evidence type="ECO:0000313" key="1">
    <source>
        <dbReference type="EMBL" id="MBC5718147.1"/>
    </source>
</evidence>
<dbReference type="AlphaFoldDB" id="A0A8J6J6R1"/>
<gene>
    <name evidence="1" type="ORF">H8S55_12630</name>
</gene>
<evidence type="ECO:0000313" key="2">
    <source>
        <dbReference type="Proteomes" id="UP000602260"/>
    </source>
</evidence>
<comment type="caution">
    <text evidence="1">The sequence shown here is derived from an EMBL/GenBank/DDBJ whole genome shotgun (WGS) entry which is preliminary data.</text>
</comment>
<dbReference type="RefSeq" id="WP_186879228.1">
    <property type="nucleotide sequence ID" value="NZ_JACOPN010000010.1"/>
</dbReference>
<organism evidence="1 2">
    <name type="scientific">Flintibacter faecis</name>
    <dbReference type="NCBI Taxonomy" id="2763047"/>
    <lineage>
        <taxon>Bacteria</taxon>
        <taxon>Bacillati</taxon>
        <taxon>Bacillota</taxon>
        <taxon>Clostridia</taxon>
        <taxon>Eubacteriales</taxon>
        <taxon>Flintibacter</taxon>
    </lineage>
</organism>
<reference evidence="1" key="1">
    <citation type="submission" date="2020-08" db="EMBL/GenBank/DDBJ databases">
        <title>Genome public.</title>
        <authorList>
            <person name="Liu C."/>
            <person name="Sun Q."/>
        </authorList>
    </citation>
    <scope>NUCLEOTIDE SEQUENCE</scope>
    <source>
        <strain evidence="1">BX5</strain>
    </source>
</reference>
<name>A0A8J6J6R1_9FIRM</name>
<keyword evidence="2" id="KW-1185">Reference proteome</keyword>